<dbReference type="Pfam" id="PF13450">
    <property type="entry name" value="NAD_binding_8"/>
    <property type="match status" value="1"/>
</dbReference>
<dbReference type="Gene3D" id="3.50.50.60">
    <property type="entry name" value="FAD/NAD(P)-binding domain"/>
    <property type="match status" value="1"/>
</dbReference>
<dbReference type="Pfam" id="PF01593">
    <property type="entry name" value="Amino_oxidase"/>
    <property type="match status" value="1"/>
</dbReference>
<dbReference type="PANTHER" id="PTHR16128:SF5">
    <property type="entry name" value="FAD_NAD(P)-BINDING OXIDOREDUCTASE FAMILY PROTEIN"/>
    <property type="match status" value="1"/>
</dbReference>
<dbReference type="PRINTS" id="PR00419">
    <property type="entry name" value="ADXRDTASE"/>
</dbReference>
<dbReference type="InterPro" id="IPR036188">
    <property type="entry name" value="FAD/NAD-bd_sf"/>
</dbReference>
<dbReference type="EMBL" id="NRRV01000061">
    <property type="protein sequence ID" value="MBK1632915.1"/>
    <property type="molecule type" value="Genomic_DNA"/>
</dbReference>
<comment type="caution">
    <text evidence="2">The sequence shown here is derived from an EMBL/GenBank/DDBJ whole genome shotgun (WGS) entry which is preliminary data.</text>
</comment>
<evidence type="ECO:0000313" key="3">
    <source>
        <dbReference type="Proteomes" id="UP000748752"/>
    </source>
</evidence>
<gene>
    <name evidence="2" type="ORF">CKO31_19610</name>
</gene>
<dbReference type="PANTHER" id="PTHR16128">
    <property type="entry name" value="FAD/NAD(P)-BINDING OXIDOREDUCTASE FAMILY PROTEIN"/>
    <property type="match status" value="1"/>
</dbReference>
<evidence type="ECO:0000313" key="2">
    <source>
        <dbReference type="EMBL" id="MBK1632915.1"/>
    </source>
</evidence>
<dbReference type="Gene3D" id="3.90.660.10">
    <property type="match status" value="1"/>
</dbReference>
<keyword evidence="3" id="KW-1185">Reference proteome</keyword>
<dbReference type="Gene3D" id="1.10.579.10">
    <property type="entry name" value="DNA Cyclobutane Dipyrimidine Photolyase, subunit A, domain 3"/>
    <property type="match status" value="1"/>
</dbReference>
<dbReference type="InterPro" id="IPR036134">
    <property type="entry name" value="Crypto/Photolyase_FAD-like_sf"/>
</dbReference>
<organism evidence="2 3">
    <name type="scientific">Thiohalocapsa halophila</name>
    <dbReference type="NCBI Taxonomy" id="69359"/>
    <lineage>
        <taxon>Bacteria</taxon>
        <taxon>Pseudomonadati</taxon>
        <taxon>Pseudomonadota</taxon>
        <taxon>Gammaproteobacteria</taxon>
        <taxon>Chromatiales</taxon>
        <taxon>Chromatiaceae</taxon>
        <taxon>Thiohalocapsa</taxon>
    </lineage>
</organism>
<protein>
    <recommendedName>
        <fullName evidence="1">Amine oxidase domain-containing protein</fullName>
    </recommendedName>
</protein>
<reference evidence="2 3" key="1">
    <citation type="journal article" date="2020" name="Microorganisms">
        <title>Osmotic Adaptation and Compatible Solute Biosynthesis of Phototrophic Bacteria as Revealed from Genome Analyses.</title>
        <authorList>
            <person name="Imhoff J.F."/>
            <person name="Rahn T."/>
            <person name="Kunzel S."/>
            <person name="Keller A."/>
            <person name="Neulinger S.C."/>
        </authorList>
    </citation>
    <scope>NUCLEOTIDE SEQUENCE [LARGE SCALE GENOMIC DNA]</scope>
    <source>
        <strain evidence="2 3">DSM 6210</strain>
    </source>
</reference>
<feature type="domain" description="Amine oxidase" evidence="1">
    <location>
        <begin position="196"/>
        <end position="433"/>
    </location>
</feature>
<sequence length="456" mass="48234">MTWAKAIPQWTESPRRALAELIDLNHRHAVDGSDPNSYGGLLWTLGLFDRPFPPERPVTGSLRPRSTADHARRLDVGAYARRVQAPASGRRLRIAVIGAGLAGLAAARALVDQSHEVVVFEKSRGRGGRAATRRVPQAPDGEVAVDHGAQYFTARDPRFARRVASWAQRGVLAPWSGRLGAWRDGSVAPAGADDTRWVGVGGMSALGRMLAEGLDLRRSTRVAPPVRDGAGWALLSAADAADATAERVHFGHFDRVLVSAPAPQAAPFLAAAPALAARAAAVPMAPCWTVLLGFAAPLDLDWDGLFVNGGPLGWVARDSAKPGRNKGRDQGGRGGEAWVLHATPEWTRAHLEATPETVASDLLEALAELVGTRLPALVWQQAHRWLYARAEQPLDAGCLWDGDLGIGACGDWCADGRIEGAWLSGEALAGRVLGAAAAASDGADRRAGRLAPRSGI</sequence>
<dbReference type="SUPFAM" id="SSF48173">
    <property type="entry name" value="Cryptochrome/photolyase FAD-binding domain"/>
    <property type="match status" value="1"/>
</dbReference>
<dbReference type="SUPFAM" id="SSF51905">
    <property type="entry name" value="FAD/NAD(P)-binding domain"/>
    <property type="match status" value="1"/>
</dbReference>
<proteinExistence type="predicted"/>
<name>A0ABS1CM30_9GAMM</name>
<accession>A0ABS1CM30</accession>
<dbReference type="Proteomes" id="UP000748752">
    <property type="component" value="Unassembled WGS sequence"/>
</dbReference>
<dbReference type="InterPro" id="IPR002937">
    <property type="entry name" value="Amino_oxidase"/>
</dbReference>
<evidence type="ECO:0000259" key="1">
    <source>
        <dbReference type="Pfam" id="PF01593"/>
    </source>
</evidence>